<dbReference type="EMBL" id="QSSA01000007">
    <property type="protein sequence ID" value="RGL62558.1"/>
    <property type="molecule type" value="Genomic_DNA"/>
</dbReference>
<evidence type="ECO:0000313" key="2">
    <source>
        <dbReference type="EMBL" id="RGL62558.1"/>
    </source>
</evidence>
<accession>A0AA92SZ29</accession>
<sequence length="357" mass="41149">MKKILLFTDILCSGGAQRQLVQLGNLLKQKGYEVLFLDYWDSKFYDEFLNNHGLAFNHVPTKGKINIIRMFAREVKLYKPDVVISYLENPSIVASIIHLFYKSKFKLIVSERNTTQSMNLATQIRFFLFKTVDYIVPNSQTQTSFMLENFPWLSDKTKMIRNYLDLDVFCPSLRPLPDNNRVIVVGRVVEQKNPIRFIEAIAKVASKGFSFTVDWYGNPHPMSFLADCNHKLKELGIERMFHFYPSTSNIVEKYHNASVFILPSIYEGFPNVLCEAMGCGLPVLASNVCDNGNILADGDNGFLFDPYNVDDISDKLIRFLSQSKDEKLRMGKRSRELAMELFSREKFIQAYMNLINS</sequence>
<gene>
    <name evidence="2" type="ORF">DXC61_04715</name>
</gene>
<comment type="caution">
    <text evidence="2">The sequence shown here is derived from an EMBL/GenBank/DDBJ whole genome shotgun (WGS) entry which is preliminary data.</text>
</comment>
<dbReference type="AlphaFoldDB" id="A0AA92SZ29"/>
<dbReference type="Gene3D" id="3.40.50.2000">
    <property type="entry name" value="Glycogen Phosphorylase B"/>
    <property type="match status" value="2"/>
</dbReference>
<organism evidence="2 3">
    <name type="scientific">Segatella copri</name>
    <dbReference type="NCBI Taxonomy" id="165179"/>
    <lineage>
        <taxon>Bacteria</taxon>
        <taxon>Pseudomonadati</taxon>
        <taxon>Bacteroidota</taxon>
        <taxon>Bacteroidia</taxon>
        <taxon>Bacteroidales</taxon>
        <taxon>Prevotellaceae</taxon>
        <taxon>Segatella</taxon>
    </lineage>
</organism>
<dbReference type="Pfam" id="PF00534">
    <property type="entry name" value="Glycos_transf_1"/>
    <property type="match status" value="1"/>
</dbReference>
<dbReference type="Proteomes" id="UP000261187">
    <property type="component" value="Unassembled WGS sequence"/>
</dbReference>
<dbReference type="GO" id="GO:0016757">
    <property type="term" value="F:glycosyltransferase activity"/>
    <property type="evidence" value="ECO:0007669"/>
    <property type="project" value="InterPro"/>
</dbReference>
<dbReference type="RefSeq" id="WP_117692860.1">
    <property type="nucleotide sequence ID" value="NZ_QSSA01000007.1"/>
</dbReference>
<name>A0AA92SZ29_9BACT</name>
<dbReference type="InterPro" id="IPR001296">
    <property type="entry name" value="Glyco_trans_1"/>
</dbReference>
<dbReference type="PANTHER" id="PTHR12526">
    <property type="entry name" value="GLYCOSYLTRANSFERASE"/>
    <property type="match status" value="1"/>
</dbReference>
<dbReference type="SUPFAM" id="SSF53756">
    <property type="entry name" value="UDP-Glycosyltransferase/glycogen phosphorylase"/>
    <property type="match status" value="1"/>
</dbReference>
<protein>
    <submittedName>
        <fullName evidence="2">Glycosyltransferase</fullName>
    </submittedName>
</protein>
<evidence type="ECO:0000259" key="1">
    <source>
        <dbReference type="Pfam" id="PF00534"/>
    </source>
</evidence>
<dbReference type="PANTHER" id="PTHR12526:SF630">
    <property type="entry name" value="GLYCOSYLTRANSFERASE"/>
    <property type="match status" value="1"/>
</dbReference>
<proteinExistence type="predicted"/>
<evidence type="ECO:0000313" key="3">
    <source>
        <dbReference type="Proteomes" id="UP000261187"/>
    </source>
</evidence>
<feature type="domain" description="Glycosyl transferase family 1" evidence="1">
    <location>
        <begin position="178"/>
        <end position="336"/>
    </location>
</feature>
<dbReference type="CDD" id="cd03801">
    <property type="entry name" value="GT4_PimA-like"/>
    <property type="match status" value="1"/>
</dbReference>
<reference evidence="2 3" key="1">
    <citation type="submission" date="2018-08" db="EMBL/GenBank/DDBJ databases">
        <title>A genome reference for cultivated species of the human gut microbiota.</title>
        <authorList>
            <person name="Zou Y."/>
            <person name="Xue W."/>
            <person name="Luo G."/>
        </authorList>
    </citation>
    <scope>NUCLEOTIDE SEQUENCE [LARGE SCALE GENOMIC DNA]</scope>
    <source>
        <strain evidence="2 3">TF06-40</strain>
    </source>
</reference>